<dbReference type="SUPFAM" id="SSF53335">
    <property type="entry name" value="S-adenosyl-L-methionine-dependent methyltransferases"/>
    <property type="match status" value="1"/>
</dbReference>
<comment type="caution">
    <text evidence="2">The sequence shown here is derived from an EMBL/GenBank/DDBJ whole genome shotgun (WGS) entry which is preliminary data.</text>
</comment>
<dbReference type="Pfam" id="PF13649">
    <property type="entry name" value="Methyltransf_25"/>
    <property type="match status" value="1"/>
</dbReference>
<sequence>MAELDSGHYERHAVAFDSVRRSRFVERPWIDRFLEHIPAGGVILDLGCGAGEPIDRYLIERGHGVVGIDISAPLIAIARGRFPDQDWRVGDMRTVAMDRGFAGIIAWDSLFHLGHDDQRAAIARMSAWLDPDGLLLFNSGPAHGEAIGSQFGEPLYHASLSPEEYRARLEQTDMRVVAHASGDEDAGGRTVWLAQKTR</sequence>
<dbReference type="EMBL" id="JBDIZK010000012">
    <property type="protein sequence ID" value="MEN3749230.1"/>
    <property type="molecule type" value="Genomic_DNA"/>
</dbReference>
<dbReference type="Proteomes" id="UP001427805">
    <property type="component" value="Unassembled WGS sequence"/>
</dbReference>
<dbReference type="InterPro" id="IPR029063">
    <property type="entry name" value="SAM-dependent_MTases_sf"/>
</dbReference>
<dbReference type="RefSeq" id="WP_346248269.1">
    <property type="nucleotide sequence ID" value="NZ_JBDIZK010000012.1"/>
</dbReference>
<gene>
    <name evidence="2" type="ORF">TPR58_18795</name>
</gene>
<dbReference type="EC" id="2.1.1.-" evidence="2"/>
<reference evidence="2 3" key="1">
    <citation type="submission" date="2024-05" db="EMBL/GenBank/DDBJ databases">
        <title>Sphingomonas sp. HF-S3 16S ribosomal RNA gene Genome sequencing and assembly.</title>
        <authorList>
            <person name="Lee H."/>
        </authorList>
    </citation>
    <scope>NUCLEOTIDE SEQUENCE [LARGE SCALE GENOMIC DNA]</scope>
    <source>
        <strain evidence="2 3">HF-S3</strain>
    </source>
</reference>
<dbReference type="CDD" id="cd02440">
    <property type="entry name" value="AdoMet_MTases"/>
    <property type="match status" value="1"/>
</dbReference>
<evidence type="ECO:0000313" key="2">
    <source>
        <dbReference type="EMBL" id="MEN3749230.1"/>
    </source>
</evidence>
<dbReference type="Gene3D" id="3.40.50.150">
    <property type="entry name" value="Vaccinia Virus protein VP39"/>
    <property type="match status" value="1"/>
</dbReference>
<proteinExistence type="predicted"/>
<accession>A0ABV0BGN3</accession>
<feature type="domain" description="Methyltransferase" evidence="1">
    <location>
        <begin position="43"/>
        <end position="133"/>
    </location>
</feature>
<evidence type="ECO:0000259" key="1">
    <source>
        <dbReference type="Pfam" id="PF13649"/>
    </source>
</evidence>
<protein>
    <submittedName>
        <fullName evidence="2">Class I SAM-dependent methyltransferase</fullName>
        <ecNumber evidence="2">2.1.1.-</ecNumber>
    </submittedName>
</protein>
<dbReference type="InterPro" id="IPR041698">
    <property type="entry name" value="Methyltransf_25"/>
</dbReference>
<dbReference type="GO" id="GO:0008168">
    <property type="term" value="F:methyltransferase activity"/>
    <property type="evidence" value="ECO:0007669"/>
    <property type="project" value="UniProtKB-KW"/>
</dbReference>
<keyword evidence="2" id="KW-0808">Transferase</keyword>
<name>A0ABV0BGN3_9SPHN</name>
<organism evidence="2 3">
    <name type="scientific">Sphingomonas rustica</name>
    <dbReference type="NCBI Taxonomy" id="3103142"/>
    <lineage>
        <taxon>Bacteria</taxon>
        <taxon>Pseudomonadati</taxon>
        <taxon>Pseudomonadota</taxon>
        <taxon>Alphaproteobacteria</taxon>
        <taxon>Sphingomonadales</taxon>
        <taxon>Sphingomonadaceae</taxon>
        <taxon>Sphingomonas</taxon>
    </lineage>
</organism>
<evidence type="ECO:0000313" key="3">
    <source>
        <dbReference type="Proteomes" id="UP001427805"/>
    </source>
</evidence>
<dbReference type="GO" id="GO:0032259">
    <property type="term" value="P:methylation"/>
    <property type="evidence" value="ECO:0007669"/>
    <property type="project" value="UniProtKB-KW"/>
</dbReference>
<keyword evidence="3" id="KW-1185">Reference proteome</keyword>
<keyword evidence="2" id="KW-0489">Methyltransferase</keyword>